<dbReference type="PANTHER" id="PTHR43663">
    <property type="entry name" value="CHROMATE TRANSPORT PROTEIN-RELATED"/>
    <property type="match status" value="1"/>
</dbReference>
<comment type="caution">
    <text evidence="8">The sequence shown here is derived from an EMBL/GenBank/DDBJ whole genome shotgun (WGS) entry which is preliminary data.</text>
</comment>
<keyword evidence="4 7" id="KW-0812">Transmembrane</keyword>
<proteinExistence type="inferred from homology"/>
<dbReference type="PANTHER" id="PTHR43663:SF1">
    <property type="entry name" value="CHROMATE TRANSPORTER"/>
    <property type="match status" value="1"/>
</dbReference>
<feature type="transmembrane region" description="Helical" evidence="7">
    <location>
        <begin position="147"/>
        <end position="162"/>
    </location>
</feature>
<dbReference type="EMBL" id="VUNL01000006">
    <property type="protein sequence ID" value="MSV24889.1"/>
    <property type="molecule type" value="Genomic_DNA"/>
</dbReference>
<keyword evidence="6 7" id="KW-0472">Membrane</keyword>
<keyword evidence="3" id="KW-1003">Cell membrane</keyword>
<evidence type="ECO:0000256" key="4">
    <source>
        <dbReference type="ARBA" id="ARBA00022692"/>
    </source>
</evidence>
<dbReference type="AlphaFoldDB" id="A0A6I2UWZ8"/>
<evidence type="ECO:0000256" key="2">
    <source>
        <dbReference type="ARBA" id="ARBA00005262"/>
    </source>
</evidence>
<reference evidence="8 9" key="1">
    <citation type="submission" date="2019-08" db="EMBL/GenBank/DDBJ databases">
        <title>In-depth cultivation of the pig gut microbiome towards novel bacterial diversity and tailored functional studies.</title>
        <authorList>
            <person name="Wylensek D."/>
            <person name="Hitch T.C.A."/>
            <person name="Clavel T."/>
        </authorList>
    </citation>
    <scope>NUCLEOTIDE SEQUENCE [LARGE SCALE GENOMIC DNA]</scope>
    <source>
        <strain evidence="9">WCA-380-WT-3B3</strain>
    </source>
</reference>
<evidence type="ECO:0000313" key="9">
    <source>
        <dbReference type="Proteomes" id="UP000430222"/>
    </source>
</evidence>
<comment type="subcellular location">
    <subcellularLocation>
        <location evidence="1">Cell membrane</location>
        <topology evidence="1">Multi-pass membrane protein</topology>
    </subcellularLocation>
</comment>
<dbReference type="Proteomes" id="UP000430222">
    <property type="component" value="Unassembled WGS sequence"/>
</dbReference>
<evidence type="ECO:0000256" key="7">
    <source>
        <dbReference type="SAM" id="Phobius"/>
    </source>
</evidence>
<name>A0A6I2UWZ8_9FIRM</name>
<feature type="transmembrane region" description="Helical" evidence="7">
    <location>
        <begin position="116"/>
        <end position="135"/>
    </location>
</feature>
<accession>A0A6I2UWZ8</accession>
<evidence type="ECO:0000256" key="6">
    <source>
        <dbReference type="ARBA" id="ARBA00023136"/>
    </source>
</evidence>
<gene>
    <name evidence="8" type="ORF">FYJ78_06775</name>
</gene>
<protein>
    <submittedName>
        <fullName evidence="8">Chromate transporter</fullName>
    </submittedName>
</protein>
<comment type="similarity">
    <text evidence="2">Belongs to the chromate ion transporter (CHR) (TC 2.A.51) family.</text>
</comment>
<dbReference type="InterPro" id="IPR052518">
    <property type="entry name" value="CHR_Transporter"/>
</dbReference>
<sequence>MIYLMLFWEFAKVGLFCVGGGYASMPLIQAAVVDTYHWMNLSEFVDIFTISQMTPGPIGINAATFAGMKIAGIPGAVCATIGFCTPSLILGILLARLFFRYGDIGPIRGILNGLRPAVVALIAAAGISFVVLALWNVETLPSDLRTIDPIGVIILAASLIAVRRKVSVIKLLAASGVAGLLLGLARQMTL</sequence>
<dbReference type="Pfam" id="PF02417">
    <property type="entry name" value="Chromate_transp"/>
    <property type="match status" value="1"/>
</dbReference>
<dbReference type="GO" id="GO:0005886">
    <property type="term" value="C:plasma membrane"/>
    <property type="evidence" value="ECO:0007669"/>
    <property type="project" value="UniProtKB-SubCell"/>
</dbReference>
<evidence type="ECO:0000256" key="3">
    <source>
        <dbReference type="ARBA" id="ARBA00022475"/>
    </source>
</evidence>
<dbReference type="GO" id="GO:0015109">
    <property type="term" value="F:chromate transmembrane transporter activity"/>
    <property type="evidence" value="ECO:0007669"/>
    <property type="project" value="InterPro"/>
</dbReference>
<keyword evidence="5 7" id="KW-1133">Transmembrane helix</keyword>
<keyword evidence="9" id="KW-1185">Reference proteome</keyword>
<feature type="transmembrane region" description="Helical" evidence="7">
    <location>
        <begin position="73"/>
        <end position="95"/>
    </location>
</feature>
<dbReference type="InterPro" id="IPR003370">
    <property type="entry name" value="Chromate_transpt"/>
</dbReference>
<evidence type="ECO:0000313" key="8">
    <source>
        <dbReference type="EMBL" id="MSV24889.1"/>
    </source>
</evidence>
<evidence type="ECO:0000256" key="5">
    <source>
        <dbReference type="ARBA" id="ARBA00022989"/>
    </source>
</evidence>
<feature type="transmembrane region" description="Helical" evidence="7">
    <location>
        <begin position="169"/>
        <end position="188"/>
    </location>
</feature>
<dbReference type="RefSeq" id="WP_154620649.1">
    <property type="nucleotide sequence ID" value="NZ_CBCTNG010000011.1"/>
</dbReference>
<organism evidence="8 9">
    <name type="scientific">Selenomonas montiformis</name>
    <dbReference type="NCBI Taxonomy" id="2652285"/>
    <lineage>
        <taxon>Bacteria</taxon>
        <taxon>Bacillati</taxon>
        <taxon>Bacillota</taxon>
        <taxon>Negativicutes</taxon>
        <taxon>Selenomonadales</taxon>
        <taxon>Selenomonadaceae</taxon>
        <taxon>Selenomonas</taxon>
    </lineage>
</organism>
<evidence type="ECO:0000256" key="1">
    <source>
        <dbReference type="ARBA" id="ARBA00004651"/>
    </source>
</evidence>